<keyword evidence="4" id="KW-0238">DNA-binding</keyword>
<dbReference type="OMA" id="PLCKGKY"/>
<organism evidence="6 7">
    <name type="scientific">Stegodyphus mimosarum</name>
    <name type="common">African social velvet spider</name>
    <dbReference type="NCBI Taxonomy" id="407821"/>
    <lineage>
        <taxon>Eukaryota</taxon>
        <taxon>Metazoa</taxon>
        <taxon>Ecdysozoa</taxon>
        <taxon>Arthropoda</taxon>
        <taxon>Chelicerata</taxon>
        <taxon>Arachnida</taxon>
        <taxon>Araneae</taxon>
        <taxon>Araneomorphae</taxon>
        <taxon>Entelegynae</taxon>
        <taxon>Eresoidea</taxon>
        <taxon>Eresidae</taxon>
        <taxon>Stegodyphus</taxon>
    </lineage>
</organism>
<sequence>MQSRCCVPLCKGKYPTRPKVSVFSFPKNEDLKREWLFAIHRKDFSPQKGVQRFVNCISRKVILNLKLQHLILRMEFEYLLHFRCVD</sequence>
<evidence type="ECO:0000256" key="1">
    <source>
        <dbReference type="ARBA" id="ARBA00022723"/>
    </source>
</evidence>
<keyword evidence="1" id="KW-0479">Metal-binding</keyword>
<dbReference type="AlphaFoldDB" id="A0A087TBA7"/>
<proteinExistence type="predicted"/>
<accession>A0A087TBA7</accession>
<evidence type="ECO:0000313" key="7">
    <source>
        <dbReference type="Proteomes" id="UP000054359"/>
    </source>
</evidence>
<evidence type="ECO:0000256" key="3">
    <source>
        <dbReference type="ARBA" id="ARBA00022833"/>
    </source>
</evidence>
<dbReference type="EMBL" id="KK114425">
    <property type="protein sequence ID" value="KFM62396.1"/>
    <property type="molecule type" value="Genomic_DNA"/>
</dbReference>
<evidence type="ECO:0000313" key="6">
    <source>
        <dbReference type="EMBL" id="KFM62396.1"/>
    </source>
</evidence>
<dbReference type="SUPFAM" id="SSF57716">
    <property type="entry name" value="Glucocorticoid receptor-like (DNA-binding domain)"/>
    <property type="match status" value="1"/>
</dbReference>
<dbReference type="Proteomes" id="UP000054359">
    <property type="component" value="Unassembled WGS sequence"/>
</dbReference>
<dbReference type="OrthoDB" id="6436959at2759"/>
<evidence type="ECO:0000256" key="4">
    <source>
        <dbReference type="ARBA" id="ARBA00023125"/>
    </source>
</evidence>
<reference evidence="6 7" key="1">
    <citation type="submission" date="2013-11" db="EMBL/GenBank/DDBJ databases">
        <title>Genome sequencing of Stegodyphus mimosarum.</title>
        <authorList>
            <person name="Bechsgaard J."/>
        </authorList>
    </citation>
    <scope>NUCLEOTIDE SEQUENCE [LARGE SCALE GENOMIC DNA]</scope>
</reference>
<feature type="non-terminal residue" evidence="6">
    <location>
        <position position="86"/>
    </location>
</feature>
<dbReference type="GO" id="GO:0003677">
    <property type="term" value="F:DNA binding"/>
    <property type="evidence" value="ECO:0007669"/>
    <property type="project" value="UniProtKB-KW"/>
</dbReference>
<dbReference type="Pfam" id="PF05485">
    <property type="entry name" value="THAP"/>
    <property type="match status" value="1"/>
</dbReference>
<protein>
    <recommendedName>
        <fullName evidence="5">THAP-type domain-containing protein</fullName>
    </recommendedName>
</protein>
<dbReference type="InterPro" id="IPR006612">
    <property type="entry name" value="THAP_Znf"/>
</dbReference>
<keyword evidence="7" id="KW-1185">Reference proteome</keyword>
<keyword evidence="2" id="KW-0863">Zinc-finger</keyword>
<feature type="domain" description="THAP-type" evidence="5">
    <location>
        <begin position="5"/>
        <end position="49"/>
    </location>
</feature>
<dbReference type="GO" id="GO:0008270">
    <property type="term" value="F:zinc ion binding"/>
    <property type="evidence" value="ECO:0007669"/>
    <property type="project" value="UniProtKB-KW"/>
</dbReference>
<gene>
    <name evidence="6" type="ORF">X975_26041</name>
</gene>
<name>A0A087TBA7_STEMI</name>
<keyword evidence="3" id="KW-0862">Zinc</keyword>
<evidence type="ECO:0000256" key="2">
    <source>
        <dbReference type="ARBA" id="ARBA00022771"/>
    </source>
</evidence>
<evidence type="ECO:0000259" key="5">
    <source>
        <dbReference type="Pfam" id="PF05485"/>
    </source>
</evidence>